<dbReference type="InterPro" id="IPR036390">
    <property type="entry name" value="WH_DNA-bd_sf"/>
</dbReference>
<keyword evidence="2" id="KW-0238">DNA-binding</keyword>
<keyword evidence="3" id="KW-1185">Reference proteome</keyword>
<accession>A0ABS4WFF5</accession>
<dbReference type="Pfam" id="PF12802">
    <property type="entry name" value="MarR_2"/>
    <property type="match status" value="1"/>
</dbReference>
<dbReference type="RefSeq" id="WP_209907868.1">
    <property type="nucleotide sequence ID" value="NZ_BAAAMI010000017.1"/>
</dbReference>
<protein>
    <submittedName>
        <fullName evidence="2">DNA-binding MarR family transcriptional regulator</fullName>
    </submittedName>
</protein>
<proteinExistence type="predicted"/>
<comment type="caution">
    <text evidence="2">The sequence shown here is derived from an EMBL/GenBank/DDBJ whole genome shotgun (WGS) entry which is preliminary data.</text>
</comment>
<evidence type="ECO:0000313" key="2">
    <source>
        <dbReference type="EMBL" id="MBP2374771.1"/>
    </source>
</evidence>
<dbReference type="InterPro" id="IPR000835">
    <property type="entry name" value="HTH_MarR-typ"/>
</dbReference>
<name>A0ABS4WFF5_9MICC</name>
<dbReference type="EMBL" id="JAGIOE010000001">
    <property type="protein sequence ID" value="MBP2374771.1"/>
    <property type="molecule type" value="Genomic_DNA"/>
</dbReference>
<sequence>MRAADLHRLARAVREIALLSTENTGEDRVNAGELAVLEDIARNPGATIGEITGRTGLAQSLVSRITHAMAEAGVVVTAVDDLDRRKIRVDLDPAARSQIIERAGNAITPALRAQTPSLTPAERSTLEHHLEEAERLLRVNAERSNP</sequence>
<dbReference type="SUPFAM" id="SSF46785">
    <property type="entry name" value="Winged helix' DNA-binding domain"/>
    <property type="match status" value="1"/>
</dbReference>
<dbReference type="Gene3D" id="1.10.10.10">
    <property type="entry name" value="Winged helix-like DNA-binding domain superfamily/Winged helix DNA-binding domain"/>
    <property type="match status" value="1"/>
</dbReference>
<dbReference type="PROSITE" id="PS50995">
    <property type="entry name" value="HTH_MARR_2"/>
    <property type="match status" value="1"/>
</dbReference>
<dbReference type="GO" id="GO:0003677">
    <property type="term" value="F:DNA binding"/>
    <property type="evidence" value="ECO:0007669"/>
    <property type="project" value="UniProtKB-KW"/>
</dbReference>
<feature type="domain" description="HTH marR-type" evidence="1">
    <location>
        <begin position="1"/>
        <end position="135"/>
    </location>
</feature>
<dbReference type="Proteomes" id="UP000766570">
    <property type="component" value="Unassembled WGS sequence"/>
</dbReference>
<gene>
    <name evidence="2" type="ORF">JOF46_002683</name>
</gene>
<dbReference type="SMART" id="SM00347">
    <property type="entry name" value="HTH_MARR"/>
    <property type="match status" value="1"/>
</dbReference>
<reference evidence="2 3" key="1">
    <citation type="submission" date="2021-03" db="EMBL/GenBank/DDBJ databases">
        <title>Sequencing the genomes of 1000 actinobacteria strains.</title>
        <authorList>
            <person name="Klenk H.-P."/>
        </authorList>
    </citation>
    <scope>NUCLEOTIDE SEQUENCE [LARGE SCALE GENOMIC DNA]</scope>
    <source>
        <strain evidence="2 3">DSM 15454</strain>
    </source>
</reference>
<organism evidence="2 3">
    <name type="scientific">Paeniglutamicibacter psychrophenolicus</name>
    <dbReference type="NCBI Taxonomy" id="257454"/>
    <lineage>
        <taxon>Bacteria</taxon>
        <taxon>Bacillati</taxon>
        <taxon>Actinomycetota</taxon>
        <taxon>Actinomycetes</taxon>
        <taxon>Micrococcales</taxon>
        <taxon>Micrococcaceae</taxon>
        <taxon>Paeniglutamicibacter</taxon>
    </lineage>
</organism>
<evidence type="ECO:0000259" key="1">
    <source>
        <dbReference type="PROSITE" id="PS50995"/>
    </source>
</evidence>
<dbReference type="InterPro" id="IPR036388">
    <property type="entry name" value="WH-like_DNA-bd_sf"/>
</dbReference>
<evidence type="ECO:0000313" key="3">
    <source>
        <dbReference type="Proteomes" id="UP000766570"/>
    </source>
</evidence>